<accession>A0A2K3LYI0</accession>
<reference evidence="5 6" key="1">
    <citation type="journal article" date="2014" name="Am. J. Bot.">
        <title>Genome assembly and annotation for red clover (Trifolium pratense; Fabaceae).</title>
        <authorList>
            <person name="Istvanek J."/>
            <person name="Jaros M."/>
            <person name="Krenek A."/>
            <person name="Repkova J."/>
        </authorList>
    </citation>
    <scope>NUCLEOTIDE SEQUENCE [LARGE SCALE GENOMIC DNA]</scope>
    <source>
        <strain evidence="6">cv. Tatra</strain>
        <tissue evidence="5">Young leaves</tissue>
    </source>
</reference>
<dbReference type="InterPro" id="IPR053304">
    <property type="entry name" value="RNA_M5U_MTase"/>
</dbReference>
<dbReference type="GO" id="GO:0008173">
    <property type="term" value="F:RNA methyltransferase activity"/>
    <property type="evidence" value="ECO:0007669"/>
    <property type="project" value="InterPro"/>
</dbReference>
<dbReference type="ExpressionAtlas" id="A0A2K3LYI0">
    <property type="expression patterns" value="baseline"/>
</dbReference>
<comment type="similarity">
    <text evidence="4">Belongs to the class I-like SAM-binding methyltransferase superfamily. RNA M5U methyltransferase family.</text>
</comment>
<evidence type="ECO:0000256" key="1">
    <source>
        <dbReference type="ARBA" id="ARBA00022603"/>
    </source>
</evidence>
<evidence type="ECO:0000256" key="3">
    <source>
        <dbReference type="ARBA" id="ARBA00022691"/>
    </source>
</evidence>
<reference evidence="5 6" key="2">
    <citation type="journal article" date="2017" name="Front. Plant Sci.">
        <title>Gene Classification and Mining of Molecular Markers Useful in Red Clover (Trifolium pratense) Breeding.</title>
        <authorList>
            <person name="Istvanek J."/>
            <person name="Dluhosova J."/>
            <person name="Dluhos P."/>
            <person name="Patkova L."/>
            <person name="Nedelnik J."/>
            <person name="Repkova J."/>
        </authorList>
    </citation>
    <scope>NUCLEOTIDE SEQUENCE [LARGE SCALE GENOMIC DNA]</scope>
    <source>
        <strain evidence="6">cv. Tatra</strain>
        <tissue evidence="5">Young leaves</tissue>
    </source>
</reference>
<feature type="binding site" evidence="4">
    <location>
        <position position="34"/>
    </location>
    <ligand>
        <name>S-adenosyl-L-methionine</name>
        <dbReference type="ChEBI" id="CHEBI:59789"/>
    </ligand>
</feature>
<comment type="caution">
    <text evidence="5">The sequence shown here is derived from an EMBL/GenBank/DDBJ whole genome shotgun (WGS) entry which is preliminary data.</text>
</comment>
<sequence>MGLTVCHAWDTAFDALLQKLQKYVPYESSVTDLYAGAGVIGLSLAAARKCRQGLMLSYRSIKCIEINKESKVSFEKTIERLPATVDSNITWHHADASKDPFSWLMGSDVVVIDPPRKGLDSSLIDALKNISSVARKVLSSYERSNNTQEEKRPWILRANEASVHIKSKSPEANIPLVPQTLIYISCGWESFKEDCKSLLSNNVWHLEKAHGFNFFPGTQ</sequence>
<feature type="active site" description="Nucleophile" evidence="4">
    <location>
        <position position="186"/>
    </location>
</feature>
<dbReference type="Proteomes" id="UP000236291">
    <property type="component" value="Unassembled WGS sequence"/>
</dbReference>
<dbReference type="GO" id="GO:0032259">
    <property type="term" value="P:methylation"/>
    <property type="evidence" value="ECO:0007669"/>
    <property type="project" value="UniProtKB-KW"/>
</dbReference>
<dbReference type="AlphaFoldDB" id="A0A2K3LYI0"/>
<dbReference type="InterPro" id="IPR010280">
    <property type="entry name" value="U5_MeTrfase_fam"/>
</dbReference>
<evidence type="ECO:0000256" key="2">
    <source>
        <dbReference type="ARBA" id="ARBA00022679"/>
    </source>
</evidence>
<name>A0A2K3LYI0_TRIPR</name>
<feature type="binding site" evidence="4">
    <location>
        <position position="65"/>
    </location>
    <ligand>
        <name>S-adenosyl-L-methionine</name>
        <dbReference type="ChEBI" id="CHEBI:59789"/>
    </ligand>
</feature>
<keyword evidence="2 4" id="KW-0808">Transferase</keyword>
<dbReference type="PANTHER" id="PTHR47548:SF1">
    <property type="entry name" value="S-ADENOSYL-L-METHIONINE-DEPENDENT METHYLTRANSFERASES SUPERFAMILY PROTEIN"/>
    <property type="match status" value="1"/>
</dbReference>
<dbReference type="Gene3D" id="3.40.50.150">
    <property type="entry name" value="Vaccinia Virus protein VP39"/>
    <property type="match status" value="1"/>
</dbReference>
<feature type="non-terminal residue" evidence="5">
    <location>
        <position position="219"/>
    </location>
</feature>
<evidence type="ECO:0000313" key="6">
    <source>
        <dbReference type="Proteomes" id="UP000236291"/>
    </source>
</evidence>
<evidence type="ECO:0000313" key="5">
    <source>
        <dbReference type="EMBL" id="PNX83591.1"/>
    </source>
</evidence>
<dbReference type="STRING" id="57577.A0A2K3LYI0"/>
<keyword evidence="3 4" id="KW-0949">S-adenosyl-L-methionine</keyword>
<comment type="caution">
    <text evidence="4">Lacks conserved residue(s) required for the propagation of feature annotation.</text>
</comment>
<keyword evidence="1 4" id="KW-0489">Methyltransferase</keyword>
<dbReference type="InterPro" id="IPR029063">
    <property type="entry name" value="SAM-dependent_MTases_sf"/>
</dbReference>
<evidence type="ECO:0000256" key="4">
    <source>
        <dbReference type="PROSITE-ProRule" id="PRU01024"/>
    </source>
</evidence>
<feature type="binding site" evidence="4">
    <location>
        <position position="113"/>
    </location>
    <ligand>
        <name>S-adenosyl-L-methionine</name>
        <dbReference type="ChEBI" id="CHEBI:59789"/>
    </ligand>
</feature>
<organism evidence="5 6">
    <name type="scientific">Trifolium pratense</name>
    <name type="common">Red clover</name>
    <dbReference type="NCBI Taxonomy" id="57577"/>
    <lineage>
        <taxon>Eukaryota</taxon>
        <taxon>Viridiplantae</taxon>
        <taxon>Streptophyta</taxon>
        <taxon>Embryophyta</taxon>
        <taxon>Tracheophyta</taxon>
        <taxon>Spermatophyta</taxon>
        <taxon>Magnoliopsida</taxon>
        <taxon>eudicotyledons</taxon>
        <taxon>Gunneridae</taxon>
        <taxon>Pentapetalae</taxon>
        <taxon>rosids</taxon>
        <taxon>fabids</taxon>
        <taxon>Fabales</taxon>
        <taxon>Fabaceae</taxon>
        <taxon>Papilionoideae</taxon>
        <taxon>50 kb inversion clade</taxon>
        <taxon>NPAAA clade</taxon>
        <taxon>Hologalegina</taxon>
        <taxon>IRL clade</taxon>
        <taxon>Trifolieae</taxon>
        <taxon>Trifolium</taxon>
    </lineage>
</organism>
<dbReference type="SUPFAM" id="SSF53335">
    <property type="entry name" value="S-adenosyl-L-methionine-dependent methyltransferases"/>
    <property type="match status" value="1"/>
</dbReference>
<dbReference type="CDD" id="cd02440">
    <property type="entry name" value="AdoMet_MTases"/>
    <property type="match status" value="1"/>
</dbReference>
<protein>
    <submittedName>
        <fullName evidence="5">Methyltransferase small domain protein</fullName>
    </submittedName>
</protein>
<dbReference type="PANTHER" id="PTHR47548">
    <property type="entry name" value="BNAA06G32370D PROTEIN"/>
    <property type="match status" value="1"/>
</dbReference>
<gene>
    <name evidence="5" type="ORF">L195_g039635</name>
</gene>
<proteinExistence type="inferred from homology"/>
<dbReference type="PROSITE" id="PS51687">
    <property type="entry name" value="SAM_MT_RNA_M5U"/>
    <property type="match status" value="1"/>
</dbReference>
<dbReference type="EMBL" id="ASHM01044462">
    <property type="protein sequence ID" value="PNX83591.1"/>
    <property type="molecule type" value="Genomic_DNA"/>
</dbReference>
<dbReference type="GO" id="GO:0006396">
    <property type="term" value="P:RNA processing"/>
    <property type="evidence" value="ECO:0007669"/>
    <property type="project" value="InterPro"/>
</dbReference>